<organism evidence="13 14">
    <name type="scientific">Trichoderma semiorbis</name>
    <dbReference type="NCBI Taxonomy" id="1491008"/>
    <lineage>
        <taxon>Eukaryota</taxon>
        <taxon>Fungi</taxon>
        <taxon>Dikarya</taxon>
        <taxon>Ascomycota</taxon>
        <taxon>Pezizomycotina</taxon>
        <taxon>Sordariomycetes</taxon>
        <taxon>Hypocreomycetidae</taxon>
        <taxon>Hypocreales</taxon>
        <taxon>Hypocreaceae</taxon>
        <taxon>Trichoderma</taxon>
    </lineage>
</organism>
<accession>A0A9P8HG53</accession>
<evidence type="ECO:0000256" key="1">
    <source>
        <dbReference type="ARBA" id="ARBA00004141"/>
    </source>
</evidence>
<dbReference type="Pfam" id="PF04479">
    <property type="entry name" value="RTA1"/>
    <property type="match status" value="1"/>
</dbReference>
<keyword evidence="7" id="KW-0238">DNA-binding</keyword>
<gene>
    <name evidence="13" type="ORF">TsFJ059_006751</name>
</gene>
<keyword evidence="9" id="KW-0804">Transcription</keyword>
<evidence type="ECO:0000313" key="13">
    <source>
        <dbReference type="EMBL" id="KAH0524217.1"/>
    </source>
</evidence>
<dbReference type="Pfam" id="PF00172">
    <property type="entry name" value="Zn_clus"/>
    <property type="match status" value="1"/>
</dbReference>
<dbReference type="SUPFAM" id="SSF57701">
    <property type="entry name" value="Zn2/Cys6 DNA-binding domain"/>
    <property type="match status" value="1"/>
</dbReference>
<evidence type="ECO:0000313" key="14">
    <source>
        <dbReference type="Proteomes" id="UP000826573"/>
    </source>
</evidence>
<feature type="transmembrane region" description="Helical" evidence="11">
    <location>
        <begin position="857"/>
        <end position="877"/>
    </location>
</feature>
<keyword evidence="5 11" id="KW-1133">Transmembrane helix</keyword>
<evidence type="ECO:0000256" key="8">
    <source>
        <dbReference type="ARBA" id="ARBA00023136"/>
    </source>
</evidence>
<keyword evidence="3" id="KW-0479">Metal-binding</keyword>
<evidence type="ECO:0000256" key="11">
    <source>
        <dbReference type="SAM" id="Phobius"/>
    </source>
</evidence>
<feature type="domain" description="Zn(2)-C6 fungal-type" evidence="12">
    <location>
        <begin position="12"/>
        <end position="40"/>
    </location>
</feature>
<dbReference type="PANTHER" id="PTHR36206">
    <property type="entry name" value="ASPERCRYPTIN BIOSYNTHESIS CLUSTER-SPECIFIC TRANSCRIPTION REGULATOR ATNN-RELATED"/>
    <property type="match status" value="1"/>
</dbReference>
<dbReference type="PROSITE" id="PS00463">
    <property type="entry name" value="ZN2_CY6_FUNGAL_1"/>
    <property type="match status" value="1"/>
</dbReference>
<dbReference type="PANTHER" id="PTHR36206:SF16">
    <property type="entry name" value="TRANSCRIPTION FACTOR DOMAIN-CONTAINING PROTEIN-RELATED"/>
    <property type="match status" value="1"/>
</dbReference>
<protein>
    <recommendedName>
        <fullName evidence="12">Zn(2)-C6 fungal-type domain-containing protein</fullName>
    </recommendedName>
</protein>
<keyword evidence="4" id="KW-0862">Zinc</keyword>
<name>A0A9P8HG53_9HYPO</name>
<evidence type="ECO:0000256" key="10">
    <source>
        <dbReference type="ARBA" id="ARBA00023242"/>
    </source>
</evidence>
<keyword evidence="10" id="KW-0539">Nucleus</keyword>
<keyword evidence="8 11" id="KW-0472">Membrane</keyword>
<sequence length="969" mass="107780">MGRKGSVKVRTGCVTCKKRKIKCDETRPACCKCTSTGRACAGYQAKPTGHYSWEELLRPRQKASDTNNNMKNMNVVAPPPLFAGTVALNVSMSLPMGLSSTAGSDAAELRGFYFFVEVVAPALDGPLRGSFWAHTVPRVYLQEVAVREATLAVSLLYEYHRIEWQQQRESRSYAAAQSPRSVSMSTSHHHYGAAIRRYNSAIKHLVASKTMSVETVLIACVIFICIEFLTGQGDVAIRHVTHGLTLLNNPTLASSKTELSVSLASFFCHLGIFPFFFSERIPDIPDMPSPFDIGSIPVGSSFVSETEAQAALDLLLCRSVRLVRMAAGHKFNTKPRPDFLLDLGTLIAQQKKLQDDLTLWWYAFSAMPLRPNLSNEREMKVHTHVHDDDNDEEFFALLEVRWLVAQIWSSTCLTVNETEYDTHFGSFQRIIHLAKRAKMKMKTPTSTTTSLGEPSRGIFSFNMGFGPLIHFVVLKCRYLPLRLEALALQPAIACLRESMWDCATMSAIGTRIVEIEHGIKLNVAAAVDSPSCFPSSSLTWTSASVAEIPVPIGDRSSLNNLPSDGMRILDYSLEDVERIRIPSWAEDEPQRGPSPTITTTICPTSSTISPNLDLRVREQVALTTAAVDDIDSFTTTILNIIPGKTDSYVTIHPQTIAIAIPTCHQTITPDHNGYVPPGTCGAVWTYYPAFKAAVAFAVIFALLLGVHLWQAIIYKKKWCWVIIMASIWETMAFSFRAISTRDQQRVNAFAYMTFGRIVYAFHPSKSVLGIPAVTLAAIFVFLDIASFVIQLIGGGMASPTASAAAQQRALHIYMGGIGFQQCIIVTFLVLCMRFQWQMDQLRAVRGSMLKDLLRAEWGPLQAALYVALCMITVRIIYRFSEFSSGITKGNALTKYEAYFYLLEATPMMLAILVFNLFHPGRFVREDMPGIWSVFCGKIRNRRGKTHAEGYDGDVYDLDRHKLVEGYNAL</sequence>
<reference evidence="13 14" key="1">
    <citation type="submission" date="2021-08" db="EMBL/GenBank/DDBJ databases">
        <title>The highly contiguous genome resource for Trichoderma semiorbis FJ059, a fungal antagonistic to plant pathogens.</title>
        <authorList>
            <person name="Liu T."/>
        </authorList>
    </citation>
    <scope>NUCLEOTIDE SEQUENCE [LARGE SCALE GENOMIC DNA]</scope>
    <source>
        <strain evidence="13 14">FJ059</strain>
    </source>
</reference>
<dbReference type="SMART" id="SM00066">
    <property type="entry name" value="GAL4"/>
    <property type="match status" value="1"/>
</dbReference>
<dbReference type="GO" id="GO:0016020">
    <property type="term" value="C:membrane"/>
    <property type="evidence" value="ECO:0007669"/>
    <property type="project" value="UniProtKB-SubCell"/>
</dbReference>
<evidence type="ECO:0000256" key="4">
    <source>
        <dbReference type="ARBA" id="ARBA00022833"/>
    </source>
</evidence>
<dbReference type="GO" id="GO:0003677">
    <property type="term" value="F:DNA binding"/>
    <property type="evidence" value="ECO:0007669"/>
    <property type="project" value="UniProtKB-KW"/>
</dbReference>
<keyword evidence="6" id="KW-0805">Transcription regulation</keyword>
<evidence type="ECO:0000256" key="6">
    <source>
        <dbReference type="ARBA" id="ARBA00023015"/>
    </source>
</evidence>
<feature type="transmembrane region" description="Helical" evidence="11">
    <location>
        <begin position="812"/>
        <end position="836"/>
    </location>
</feature>
<dbReference type="InterPro" id="IPR001138">
    <property type="entry name" value="Zn2Cys6_DnaBD"/>
</dbReference>
<comment type="subcellular location">
    <subcellularLocation>
        <location evidence="1">Membrane</location>
        <topology evidence="1">Multi-pass membrane protein</topology>
    </subcellularLocation>
</comment>
<comment type="caution">
    <text evidence="13">The sequence shown here is derived from an EMBL/GenBank/DDBJ whole genome shotgun (WGS) entry which is preliminary data.</text>
</comment>
<evidence type="ECO:0000256" key="7">
    <source>
        <dbReference type="ARBA" id="ARBA00023125"/>
    </source>
</evidence>
<evidence type="ECO:0000256" key="2">
    <source>
        <dbReference type="ARBA" id="ARBA00022692"/>
    </source>
</evidence>
<dbReference type="Proteomes" id="UP000826573">
    <property type="component" value="Unassembled WGS sequence"/>
</dbReference>
<evidence type="ECO:0000256" key="5">
    <source>
        <dbReference type="ARBA" id="ARBA00022989"/>
    </source>
</evidence>
<feature type="transmembrane region" description="Helical" evidence="11">
    <location>
        <begin position="768"/>
        <end position="792"/>
    </location>
</feature>
<feature type="transmembrane region" description="Helical" evidence="11">
    <location>
        <begin position="684"/>
        <end position="706"/>
    </location>
</feature>
<dbReference type="AlphaFoldDB" id="A0A9P8HG53"/>
<dbReference type="PROSITE" id="PS50048">
    <property type="entry name" value="ZN2_CY6_FUNGAL_2"/>
    <property type="match status" value="1"/>
</dbReference>
<dbReference type="EMBL" id="JAIMJC010000005">
    <property type="protein sequence ID" value="KAH0524217.1"/>
    <property type="molecule type" value="Genomic_DNA"/>
</dbReference>
<evidence type="ECO:0000259" key="12">
    <source>
        <dbReference type="PROSITE" id="PS50048"/>
    </source>
</evidence>
<dbReference type="GO" id="GO:0000981">
    <property type="term" value="F:DNA-binding transcription factor activity, RNA polymerase II-specific"/>
    <property type="evidence" value="ECO:0007669"/>
    <property type="project" value="InterPro"/>
</dbReference>
<keyword evidence="2 11" id="KW-0812">Transmembrane</keyword>
<dbReference type="CDD" id="cd00067">
    <property type="entry name" value="GAL4"/>
    <property type="match status" value="1"/>
</dbReference>
<dbReference type="Gene3D" id="4.10.240.10">
    <property type="entry name" value="Zn(2)-C6 fungal-type DNA-binding domain"/>
    <property type="match status" value="1"/>
</dbReference>
<dbReference type="InterPro" id="IPR052360">
    <property type="entry name" value="Transcr_Regulatory_Proteins"/>
</dbReference>
<dbReference type="InterPro" id="IPR036864">
    <property type="entry name" value="Zn2-C6_fun-type_DNA-bd_sf"/>
</dbReference>
<evidence type="ECO:0000256" key="9">
    <source>
        <dbReference type="ARBA" id="ARBA00023163"/>
    </source>
</evidence>
<feature type="transmembrane region" description="Helical" evidence="11">
    <location>
        <begin position="897"/>
        <end position="917"/>
    </location>
</feature>
<keyword evidence="14" id="KW-1185">Reference proteome</keyword>
<feature type="transmembrane region" description="Helical" evidence="11">
    <location>
        <begin position="718"/>
        <end position="738"/>
    </location>
</feature>
<proteinExistence type="predicted"/>
<evidence type="ECO:0000256" key="3">
    <source>
        <dbReference type="ARBA" id="ARBA00022723"/>
    </source>
</evidence>
<dbReference type="GO" id="GO:0008270">
    <property type="term" value="F:zinc ion binding"/>
    <property type="evidence" value="ECO:0007669"/>
    <property type="project" value="InterPro"/>
</dbReference>
<dbReference type="InterPro" id="IPR007568">
    <property type="entry name" value="RTA1"/>
</dbReference>